<keyword evidence="4 8" id="KW-0456">Lyase</keyword>
<protein>
    <recommendedName>
        <fullName evidence="8">Pyridoxal 5'-phosphate synthase subunit PdxS</fullName>
        <shortName evidence="8">PLP synthase subunit PdxS</shortName>
        <ecNumber evidence="8">4.3.3.6</ecNumber>
    </recommendedName>
    <alternativeName>
        <fullName evidence="8">Pdx1</fullName>
    </alternativeName>
</protein>
<dbReference type="PANTHER" id="PTHR31829">
    <property type="entry name" value="PYRIDOXAL 5'-PHOSPHATE SYNTHASE SUBUNIT SNZ1-RELATED"/>
    <property type="match status" value="1"/>
</dbReference>
<feature type="binding site" evidence="8">
    <location>
        <position position="25"/>
    </location>
    <ligand>
        <name>D-ribose 5-phosphate</name>
        <dbReference type="ChEBI" id="CHEBI:78346"/>
    </ligand>
</feature>
<name>A0A556SYZ2_9GAMM</name>
<comment type="pathway">
    <text evidence="1 8">Cofactor biosynthesis; pyridoxal 5'-phosphate biosynthesis.</text>
</comment>
<evidence type="ECO:0000256" key="7">
    <source>
        <dbReference type="ARBA" id="ARBA00061750"/>
    </source>
</evidence>
<dbReference type="GO" id="GO:0008615">
    <property type="term" value="P:pyridoxine biosynthetic process"/>
    <property type="evidence" value="ECO:0007669"/>
    <property type="project" value="TreeGrafter"/>
</dbReference>
<dbReference type="NCBIfam" id="TIGR00343">
    <property type="entry name" value="pyridoxal 5'-phosphate synthase lyase subunit PdxS"/>
    <property type="match status" value="1"/>
</dbReference>
<feature type="active site" description="Schiff-base intermediate with D-ribose 5-phosphate" evidence="8">
    <location>
        <position position="82"/>
    </location>
</feature>
<dbReference type="EC" id="4.3.3.6" evidence="8"/>
<evidence type="ECO:0000256" key="2">
    <source>
        <dbReference type="ARBA" id="ARBA00007281"/>
    </source>
</evidence>
<dbReference type="HAMAP" id="MF_01824">
    <property type="entry name" value="PdxS"/>
    <property type="match status" value="1"/>
</dbReference>
<keyword evidence="3 8" id="KW-0663">Pyridoxal phosphate</keyword>
<comment type="function">
    <text evidence="8">Catalyzes the formation of pyridoxal 5'-phosphate from ribose 5-phosphate (RBP), glyceraldehyde 3-phosphate (G3P) and ammonia. The ammonia is provided by the PdxT subunit. Can also use ribulose 5-phosphate and dihydroxyacetone phosphate as substrates, resulting from enzyme-catalyzed isomerization of RBP and G3P, respectively.</text>
</comment>
<dbReference type="UniPathway" id="UPA00245"/>
<dbReference type="InterPro" id="IPR013785">
    <property type="entry name" value="Aldolase_TIM"/>
</dbReference>
<evidence type="ECO:0000313" key="11">
    <source>
        <dbReference type="EMBL" id="TSK06325.1"/>
    </source>
</evidence>
<comment type="similarity">
    <text evidence="2 8 9">Belongs to the PdxS/SNZ family.</text>
</comment>
<comment type="subunit">
    <text evidence="7">Homohexamer and homododecamer. In the presence of PdxT, forms a dodecamer of heterodimers.</text>
</comment>
<evidence type="ECO:0000256" key="9">
    <source>
        <dbReference type="PROSITE-ProRule" id="PRU00481"/>
    </source>
</evidence>
<dbReference type="Proteomes" id="UP000319483">
    <property type="component" value="Unassembled WGS sequence"/>
</dbReference>
<dbReference type="EMBL" id="VMHM01000001">
    <property type="protein sequence ID" value="TSK06325.1"/>
    <property type="molecule type" value="Genomic_DNA"/>
</dbReference>
<feature type="binding site" evidence="8">
    <location>
        <position position="215"/>
    </location>
    <ligand>
        <name>D-ribose 5-phosphate</name>
        <dbReference type="ChEBI" id="CHEBI:78346"/>
    </ligand>
</feature>
<comment type="catalytic activity">
    <reaction evidence="6 8">
        <text>aldehydo-D-ribose 5-phosphate + D-glyceraldehyde 3-phosphate + L-glutamine = pyridoxal 5'-phosphate + L-glutamate + phosphate + 3 H2O + H(+)</text>
        <dbReference type="Rhea" id="RHEA:31507"/>
        <dbReference type="ChEBI" id="CHEBI:15377"/>
        <dbReference type="ChEBI" id="CHEBI:15378"/>
        <dbReference type="ChEBI" id="CHEBI:29985"/>
        <dbReference type="ChEBI" id="CHEBI:43474"/>
        <dbReference type="ChEBI" id="CHEBI:58273"/>
        <dbReference type="ChEBI" id="CHEBI:58359"/>
        <dbReference type="ChEBI" id="CHEBI:59776"/>
        <dbReference type="ChEBI" id="CHEBI:597326"/>
        <dbReference type="EC" id="4.3.3.6"/>
    </reaction>
</comment>
<dbReference type="Gene3D" id="3.20.20.70">
    <property type="entry name" value="Aldolase class I"/>
    <property type="match status" value="1"/>
</dbReference>
<dbReference type="PIRSF" id="PIRSF029271">
    <property type="entry name" value="Pdx1"/>
    <property type="match status" value="1"/>
</dbReference>
<dbReference type="InterPro" id="IPR001852">
    <property type="entry name" value="PdxS/SNZ"/>
</dbReference>
<reference evidence="11 12" key="1">
    <citation type="submission" date="2019-07" db="EMBL/GenBank/DDBJ databases">
        <title>Gilliamella genomes.</title>
        <authorList>
            <person name="Zheng H."/>
        </authorList>
    </citation>
    <scope>NUCLEOTIDE SEQUENCE [LARGE SCALE GENOMIC DNA]</scope>
    <source>
        <strain evidence="11 12">W8127</strain>
    </source>
</reference>
<evidence type="ECO:0000313" key="12">
    <source>
        <dbReference type="Proteomes" id="UP000319483"/>
    </source>
</evidence>
<feature type="binding site" evidence="8">
    <location>
        <position position="166"/>
    </location>
    <ligand>
        <name>D-glyceraldehyde 3-phosphate</name>
        <dbReference type="ChEBI" id="CHEBI:59776"/>
    </ligand>
</feature>
<evidence type="ECO:0000256" key="3">
    <source>
        <dbReference type="ARBA" id="ARBA00022898"/>
    </source>
</evidence>
<feature type="domain" description="PdxS/SNZ N-terminal" evidence="10">
    <location>
        <begin position="8"/>
        <end position="213"/>
    </location>
</feature>
<dbReference type="InterPro" id="IPR011060">
    <property type="entry name" value="RibuloseP-bd_barrel"/>
</dbReference>
<keyword evidence="5 8" id="KW-0704">Schiff base</keyword>
<evidence type="ECO:0000256" key="5">
    <source>
        <dbReference type="ARBA" id="ARBA00023270"/>
    </source>
</evidence>
<dbReference type="CDD" id="cd04727">
    <property type="entry name" value="pdxS"/>
    <property type="match status" value="1"/>
</dbReference>
<evidence type="ECO:0000256" key="8">
    <source>
        <dbReference type="HAMAP-Rule" id="MF_01824"/>
    </source>
</evidence>
<proteinExistence type="inferred from homology"/>
<sequence>MNQVTGTQTVKRGMAQMQKGGVIMDVVNAEQAKIAEQAGAVAVMALERVPSDIRAAGGVARMADPTIVEQVMNAVTIPVMAKARIGHIVEARILESMGVDYIDESEVLTPADEQYHLLKSNFTVPFVCGCRDLGEALRRIGEGASMLRTKGEPGTGNIVEAVRHMRKVNEQIRMVVSKSDDELMTFAKEIGAPFELVKQIKQLGKLPVVNFAAGGVATPADAALMMQLGADGVFVGSGIFKSQNPEKFAKAIVQATTYYDDYPRLVELSKGLGEAMKGIEISKLTESERMQERGW</sequence>
<evidence type="ECO:0000256" key="6">
    <source>
        <dbReference type="ARBA" id="ARBA00047992"/>
    </source>
</evidence>
<dbReference type="GO" id="GO:0036381">
    <property type="term" value="F:pyridoxal 5'-phosphate synthase (glutamine hydrolysing) activity"/>
    <property type="evidence" value="ECO:0007669"/>
    <property type="project" value="UniProtKB-UniRule"/>
</dbReference>
<dbReference type="RefSeq" id="WP_086327403.1">
    <property type="nucleotide sequence ID" value="NZ_CAMLAP010000003.1"/>
</dbReference>
<dbReference type="InterPro" id="IPR033755">
    <property type="entry name" value="PdxS/SNZ_N"/>
</dbReference>
<comment type="caution">
    <text evidence="11">The sequence shown here is derived from an EMBL/GenBank/DDBJ whole genome shotgun (WGS) entry which is preliminary data.</text>
</comment>
<feature type="binding site" evidence="8">
    <location>
        <position position="154"/>
    </location>
    <ligand>
        <name>D-ribose 5-phosphate</name>
        <dbReference type="ChEBI" id="CHEBI:78346"/>
    </ligand>
</feature>
<dbReference type="AlphaFoldDB" id="A0A556SYZ2"/>
<dbReference type="GO" id="GO:0006520">
    <property type="term" value="P:amino acid metabolic process"/>
    <property type="evidence" value="ECO:0007669"/>
    <property type="project" value="TreeGrafter"/>
</dbReference>
<dbReference type="FunFam" id="3.20.20.70:FF:000001">
    <property type="entry name" value="Pyridoxine biosynthesis protein PDX1"/>
    <property type="match status" value="1"/>
</dbReference>
<evidence type="ECO:0000256" key="4">
    <source>
        <dbReference type="ARBA" id="ARBA00023239"/>
    </source>
</evidence>
<gene>
    <name evidence="8 11" type="primary">pdxS</name>
    <name evidence="11" type="ORF">FPQ15_00370</name>
</gene>
<evidence type="ECO:0000259" key="10">
    <source>
        <dbReference type="Pfam" id="PF01680"/>
    </source>
</evidence>
<organism evidence="11 12">
    <name type="scientific">Gilliamella apicola</name>
    <dbReference type="NCBI Taxonomy" id="1196095"/>
    <lineage>
        <taxon>Bacteria</taxon>
        <taxon>Pseudomonadati</taxon>
        <taxon>Pseudomonadota</taxon>
        <taxon>Gammaproteobacteria</taxon>
        <taxon>Orbales</taxon>
        <taxon>Orbaceae</taxon>
        <taxon>Gilliamella</taxon>
    </lineage>
</organism>
<dbReference type="SUPFAM" id="SSF51366">
    <property type="entry name" value="Ribulose-phoshate binding barrel"/>
    <property type="match status" value="1"/>
</dbReference>
<feature type="binding site" evidence="8">
    <location>
        <begin position="236"/>
        <end position="237"/>
    </location>
    <ligand>
        <name>D-ribose 5-phosphate</name>
        <dbReference type="ChEBI" id="CHEBI:78346"/>
    </ligand>
</feature>
<dbReference type="PANTHER" id="PTHR31829:SF0">
    <property type="entry name" value="PYRIDOXAL 5'-PHOSPHATE SYNTHASE SUBUNIT SNZ1-RELATED"/>
    <property type="match status" value="1"/>
</dbReference>
<dbReference type="GO" id="GO:0042823">
    <property type="term" value="P:pyridoxal phosphate biosynthetic process"/>
    <property type="evidence" value="ECO:0007669"/>
    <property type="project" value="UniProtKB-UniRule"/>
</dbReference>
<dbReference type="NCBIfam" id="NF003215">
    <property type="entry name" value="PRK04180.1"/>
    <property type="match status" value="1"/>
</dbReference>
<evidence type="ECO:0000256" key="1">
    <source>
        <dbReference type="ARBA" id="ARBA00004737"/>
    </source>
</evidence>
<accession>A0A556SYZ2</accession>
<dbReference type="PROSITE" id="PS51129">
    <property type="entry name" value="PDXS_SNZ_2"/>
    <property type="match status" value="1"/>
</dbReference>
<dbReference type="Pfam" id="PF01680">
    <property type="entry name" value="SOR_SNZ"/>
    <property type="match status" value="1"/>
</dbReference>
<dbReference type="PROSITE" id="PS01235">
    <property type="entry name" value="PDXS_SNZ_1"/>
    <property type="match status" value="1"/>
</dbReference>